<proteinExistence type="predicted"/>
<protein>
    <recommendedName>
        <fullName evidence="7">C3H1-type domain-containing protein</fullName>
    </recommendedName>
</protein>
<dbReference type="InterPro" id="IPR032297">
    <property type="entry name" value="Torus"/>
</dbReference>
<feature type="region of interest" description="Disordered" evidence="6">
    <location>
        <begin position="663"/>
        <end position="703"/>
    </location>
</feature>
<keyword evidence="4 5" id="KW-0862">Zinc</keyword>
<evidence type="ECO:0000259" key="7">
    <source>
        <dbReference type="PROSITE" id="PS50103"/>
    </source>
</evidence>
<feature type="zinc finger region" description="C3H1-type" evidence="5">
    <location>
        <begin position="432"/>
        <end position="459"/>
    </location>
</feature>
<dbReference type="GO" id="GO:0005634">
    <property type="term" value="C:nucleus"/>
    <property type="evidence" value="ECO:0007669"/>
    <property type="project" value="TreeGrafter"/>
</dbReference>
<dbReference type="SMART" id="SM00356">
    <property type="entry name" value="ZnF_C3H1"/>
    <property type="match status" value="3"/>
</dbReference>
<evidence type="ECO:0000256" key="3">
    <source>
        <dbReference type="ARBA" id="ARBA00022771"/>
    </source>
</evidence>
<dbReference type="AlphaFoldDB" id="A0AAN7K3Q2"/>
<evidence type="ECO:0000256" key="4">
    <source>
        <dbReference type="ARBA" id="ARBA00022833"/>
    </source>
</evidence>
<evidence type="ECO:0000256" key="5">
    <source>
        <dbReference type="PROSITE-ProRule" id="PRU00723"/>
    </source>
</evidence>
<sequence>MKSQTYRTLSRIFALFDEQNQSHRLVKFVPCHLSPGSITLDYLVLPNMGENTNHGSNDHGKLEDAGIEEGEDFTEEKCEEVDEILDDDGFLERWPCRPQMTLDEIAVIMSMDEDVSADLSKQMVNITESSIPMVNLEDNDLDREQMIIDELQAIVSGVPATLQDSDSIEYDVVSSDKILCGDSVVELEDKQEHSSLPQNDVYAFRAVSPIPHSGDQSQRDSEMFSFSPGHNVLATRPSQDFNSPVLSNSMPGADMELHKKSCVAFGDNFSESIPVIGDDKLDKGEFPGDLETEFSSPMHSENPLLQNEKHYTGQYAEDKVQGVFVTSSSLETQHDATDGIVEWQERAANEVSIIPSPYPKDLVFYGDILGDGASDEEFTSEKQEIDVPKKRKWGTWSKERKEWKKKKEREKRTRRNKELDVKGLTLQPVQKPQNIGICRHFIHGRCWEGQKCKFSHDIASNTKSKPCLYFARHSCTKGDLCPFDHELSNYPCNNFKSKGFCNRGDRCMFSHKILPKPDDVSTKKRPERDGASVNAEHPNSVFADRDKEETTYQTHHKKPETVSRSNKTLKWAEPPAGSPKPQNVFSANTGLKDTSAITQATSPSGVNDANNISAQGEEIYMPEKMSVKAIKSPAFLTEYPQQVQGTKAFKSPHGSISNSAQKVLSSTMASTQKREKKVMVKTGSASCSSTNTEATPEAELDDKGRAQKILDFLSSMNK</sequence>
<reference evidence="8 9" key="1">
    <citation type="journal article" date="2023" name="Hortic Res">
        <title>Pangenome of water caltrop reveals structural variations and asymmetric subgenome divergence after allopolyploidization.</title>
        <authorList>
            <person name="Zhang X."/>
            <person name="Chen Y."/>
            <person name="Wang L."/>
            <person name="Yuan Y."/>
            <person name="Fang M."/>
            <person name="Shi L."/>
            <person name="Lu R."/>
            <person name="Comes H.P."/>
            <person name="Ma Y."/>
            <person name="Chen Y."/>
            <person name="Huang G."/>
            <person name="Zhou Y."/>
            <person name="Zheng Z."/>
            <person name="Qiu Y."/>
        </authorList>
    </citation>
    <scope>NUCLEOTIDE SEQUENCE [LARGE SCALE GENOMIC DNA]</scope>
    <source>
        <tissue evidence="8">Roots</tissue>
    </source>
</reference>
<evidence type="ECO:0000313" key="9">
    <source>
        <dbReference type="Proteomes" id="UP001345219"/>
    </source>
</evidence>
<dbReference type="Gene3D" id="4.10.1000.10">
    <property type="entry name" value="Zinc finger, CCCH-type"/>
    <property type="match status" value="1"/>
</dbReference>
<dbReference type="GO" id="GO:0003723">
    <property type="term" value="F:RNA binding"/>
    <property type="evidence" value="ECO:0007669"/>
    <property type="project" value="InterPro"/>
</dbReference>
<name>A0AAN7K3Q2_9MYRT</name>
<keyword evidence="9" id="KW-1185">Reference proteome</keyword>
<gene>
    <name evidence="8" type="ORF">SAY87_007050</name>
</gene>
<organism evidence="8 9">
    <name type="scientific">Trapa incisa</name>
    <dbReference type="NCBI Taxonomy" id="236973"/>
    <lineage>
        <taxon>Eukaryota</taxon>
        <taxon>Viridiplantae</taxon>
        <taxon>Streptophyta</taxon>
        <taxon>Embryophyta</taxon>
        <taxon>Tracheophyta</taxon>
        <taxon>Spermatophyta</taxon>
        <taxon>Magnoliopsida</taxon>
        <taxon>eudicotyledons</taxon>
        <taxon>Gunneridae</taxon>
        <taxon>Pentapetalae</taxon>
        <taxon>rosids</taxon>
        <taxon>malvids</taxon>
        <taxon>Myrtales</taxon>
        <taxon>Lythraceae</taxon>
        <taxon>Trapa</taxon>
    </lineage>
</organism>
<dbReference type="PROSITE" id="PS50103">
    <property type="entry name" value="ZF_C3H1"/>
    <property type="match status" value="3"/>
</dbReference>
<dbReference type="Pfam" id="PF16131">
    <property type="entry name" value="Torus"/>
    <property type="match status" value="1"/>
</dbReference>
<evidence type="ECO:0000313" key="8">
    <source>
        <dbReference type="EMBL" id="KAK4756923.1"/>
    </source>
</evidence>
<evidence type="ECO:0000256" key="2">
    <source>
        <dbReference type="ARBA" id="ARBA00022737"/>
    </source>
</evidence>
<dbReference type="Gene3D" id="2.30.30.1190">
    <property type="match status" value="1"/>
</dbReference>
<dbReference type="SUPFAM" id="SSF90229">
    <property type="entry name" value="CCCH zinc finger"/>
    <property type="match status" value="2"/>
</dbReference>
<dbReference type="InterPro" id="IPR036855">
    <property type="entry name" value="Znf_CCCH_sf"/>
</dbReference>
<feature type="domain" description="C3H1-type" evidence="7">
    <location>
        <begin position="491"/>
        <end position="514"/>
    </location>
</feature>
<comment type="caution">
    <text evidence="8">The sequence shown here is derived from an EMBL/GenBank/DDBJ whole genome shotgun (WGS) entry which is preliminary data.</text>
</comment>
<evidence type="ECO:0000256" key="1">
    <source>
        <dbReference type="ARBA" id="ARBA00022723"/>
    </source>
</evidence>
<feature type="domain" description="C3H1-type" evidence="7">
    <location>
        <begin position="432"/>
        <end position="459"/>
    </location>
</feature>
<dbReference type="EMBL" id="JAXIOK010000013">
    <property type="protein sequence ID" value="KAK4756923.1"/>
    <property type="molecule type" value="Genomic_DNA"/>
</dbReference>
<keyword evidence="2" id="KW-0677">Repeat</keyword>
<accession>A0AAN7K3Q2</accession>
<dbReference type="Proteomes" id="UP001345219">
    <property type="component" value="Chromosome 6"/>
</dbReference>
<dbReference type="InterPro" id="IPR045124">
    <property type="entry name" value="Su(sable)-like"/>
</dbReference>
<keyword evidence="1 5" id="KW-0479">Metal-binding</keyword>
<feature type="domain" description="C3H1-type" evidence="7">
    <location>
        <begin position="461"/>
        <end position="488"/>
    </location>
</feature>
<keyword evidence="3 5" id="KW-0863">Zinc-finger</keyword>
<dbReference type="PANTHER" id="PTHR13119:SF12">
    <property type="entry name" value="PROTEIN SUPPRESSOR OF SABLE"/>
    <property type="match status" value="1"/>
</dbReference>
<feature type="compositionally biased region" description="Polar residues" evidence="6">
    <location>
        <begin position="683"/>
        <end position="694"/>
    </location>
</feature>
<feature type="zinc finger region" description="C3H1-type" evidence="5">
    <location>
        <begin position="461"/>
        <end position="488"/>
    </location>
</feature>
<evidence type="ECO:0000256" key="6">
    <source>
        <dbReference type="SAM" id="MobiDB-lite"/>
    </source>
</evidence>
<dbReference type="PANTHER" id="PTHR13119">
    <property type="entry name" value="ZINC FINGER CCCH DOMAIN-CONTAINING PROTEI"/>
    <property type="match status" value="1"/>
</dbReference>
<feature type="compositionally biased region" description="Basic and acidic residues" evidence="6">
    <location>
        <begin position="515"/>
        <end position="530"/>
    </location>
</feature>
<dbReference type="GO" id="GO:0045892">
    <property type="term" value="P:negative regulation of DNA-templated transcription"/>
    <property type="evidence" value="ECO:0007669"/>
    <property type="project" value="InterPro"/>
</dbReference>
<feature type="zinc finger region" description="C3H1-type" evidence="5">
    <location>
        <begin position="491"/>
        <end position="514"/>
    </location>
</feature>
<dbReference type="GO" id="GO:0008270">
    <property type="term" value="F:zinc ion binding"/>
    <property type="evidence" value="ECO:0007669"/>
    <property type="project" value="UniProtKB-KW"/>
</dbReference>
<dbReference type="InterPro" id="IPR000571">
    <property type="entry name" value="Znf_CCCH"/>
</dbReference>
<feature type="region of interest" description="Disordered" evidence="6">
    <location>
        <begin position="515"/>
        <end position="587"/>
    </location>
</feature>